<dbReference type="InterPro" id="IPR019619">
    <property type="entry name" value="DUF2490"/>
</dbReference>
<dbReference type="Proteomes" id="UP001409291">
    <property type="component" value="Unassembled WGS sequence"/>
</dbReference>
<name>A0ABV0BRS9_9SPHI</name>
<protein>
    <submittedName>
        <fullName evidence="1">DUF2490 domain-containing protein</fullName>
    </submittedName>
</protein>
<sequence>MMRFLFVWVMFHIITLPVAVYGQTKSYNQFWNDFQFVTPIKGKWSNEINIGQVWTSLSGDDDPFHSNAQLYARVWLHYSLSKFKLSVFTGYNHNPEIKLMGQDGLPEIRSAVQGIYYFKKTPFTLSGRLRIEDHLDRRIEQGFDESFRVRSQVKLTKTLNATEIAKGSVYLVASEEVFTQTAADVFEYPRFGSNRLTIGCGYAFTNDFLVEMDYSNDYYPNKNHQLSYHTVQVNLSCYNWLKNLKNTLLR</sequence>
<evidence type="ECO:0000313" key="2">
    <source>
        <dbReference type="Proteomes" id="UP001409291"/>
    </source>
</evidence>
<reference evidence="1 2" key="1">
    <citation type="submission" date="2024-04" db="EMBL/GenBank/DDBJ databases">
        <title>WGS of bacteria from Torrens River.</title>
        <authorList>
            <person name="Wyrsch E.R."/>
            <person name="Drigo B."/>
        </authorList>
    </citation>
    <scope>NUCLEOTIDE SEQUENCE [LARGE SCALE GENOMIC DNA]</scope>
    <source>
        <strain evidence="1 2">TWI391</strain>
    </source>
</reference>
<dbReference type="RefSeq" id="WP_346581073.1">
    <property type="nucleotide sequence ID" value="NZ_JBDJLH010000004.1"/>
</dbReference>
<dbReference type="Pfam" id="PF10677">
    <property type="entry name" value="DUF2490"/>
    <property type="match status" value="1"/>
</dbReference>
<dbReference type="EMBL" id="JBDJNQ010000003">
    <property type="protein sequence ID" value="MEN5377224.1"/>
    <property type="molecule type" value="Genomic_DNA"/>
</dbReference>
<organism evidence="1 2">
    <name type="scientific">Sphingobacterium kitahiroshimense</name>
    <dbReference type="NCBI Taxonomy" id="470446"/>
    <lineage>
        <taxon>Bacteria</taxon>
        <taxon>Pseudomonadati</taxon>
        <taxon>Bacteroidota</taxon>
        <taxon>Sphingobacteriia</taxon>
        <taxon>Sphingobacteriales</taxon>
        <taxon>Sphingobacteriaceae</taxon>
        <taxon>Sphingobacterium</taxon>
    </lineage>
</organism>
<gene>
    <name evidence="1" type="ORF">ABE541_08130</name>
</gene>
<evidence type="ECO:0000313" key="1">
    <source>
        <dbReference type="EMBL" id="MEN5377224.1"/>
    </source>
</evidence>
<keyword evidence="2" id="KW-1185">Reference proteome</keyword>
<comment type="caution">
    <text evidence="1">The sequence shown here is derived from an EMBL/GenBank/DDBJ whole genome shotgun (WGS) entry which is preliminary data.</text>
</comment>
<accession>A0ABV0BRS9</accession>
<proteinExistence type="predicted"/>